<comment type="subcellular location">
    <subcellularLocation>
        <location evidence="1">Membrane</location>
        <topology evidence="1">Multi-pass membrane protein</topology>
    </subcellularLocation>
</comment>
<protein>
    <submittedName>
        <fullName evidence="7">Chloride channel</fullName>
    </submittedName>
</protein>
<feature type="transmembrane region" description="Helical" evidence="6">
    <location>
        <begin position="518"/>
        <end position="537"/>
    </location>
</feature>
<feature type="region of interest" description="Disordered" evidence="5">
    <location>
        <begin position="1273"/>
        <end position="1316"/>
    </location>
</feature>
<feature type="compositionally biased region" description="Acidic residues" evidence="5">
    <location>
        <begin position="1047"/>
        <end position="1062"/>
    </location>
</feature>
<keyword evidence="3 6" id="KW-1133">Transmembrane helix</keyword>
<feature type="region of interest" description="Disordered" evidence="5">
    <location>
        <begin position="355"/>
        <end position="401"/>
    </location>
</feature>
<dbReference type="Proteomes" id="UP001153069">
    <property type="component" value="Unassembled WGS sequence"/>
</dbReference>
<dbReference type="GO" id="GO:0015108">
    <property type="term" value="F:chloride transmembrane transporter activity"/>
    <property type="evidence" value="ECO:0007669"/>
    <property type="project" value="InterPro"/>
</dbReference>
<evidence type="ECO:0000256" key="3">
    <source>
        <dbReference type="ARBA" id="ARBA00022989"/>
    </source>
</evidence>
<feature type="transmembrane region" description="Helical" evidence="6">
    <location>
        <begin position="583"/>
        <end position="600"/>
    </location>
</feature>
<feature type="compositionally biased region" description="Polar residues" evidence="5">
    <location>
        <begin position="1217"/>
        <end position="1229"/>
    </location>
</feature>
<dbReference type="CDD" id="cd00400">
    <property type="entry name" value="Voltage_gated_ClC"/>
    <property type="match status" value="1"/>
</dbReference>
<feature type="region of interest" description="Disordered" evidence="5">
    <location>
        <begin position="1"/>
        <end position="120"/>
    </location>
</feature>
<dbReference type="GO" id="GO:0016020">
    <property type="term" value="C:membrane"/>
    <property type="evidence" value="ECO:0007669"/>
    <property type="project" value="UniProtKB-SubCell"/>
</dbReference>
<feature type="compositionally biased region" description="Pro residues" evidence="5">
    <location>
        <begin position="22"/>
        <end position="31"/>
    </location>
</feature>
<evidence type="ECO:0000256" key="1">
    <source>
        <dbReference type="ARBA" id="ARBA00004141"/>
    </source>
</evidence>
<proteinExistence type="predicted"/>
<dbReference type="OrthoDB" id="41990at2759"/>
<organism evidence="7 8">
    <name type="scientific">Seminavis robusta</name>
    <dbReference type="NCBI Taxonomy" id="568900"/>
    <lineage>
        <taxon>Eukaryota</taxon>
        <taxon>Sar</taxon>
        <taxon>Stramenopiles</taxon>
        <taxon>Ochrophyta</taxon>
        <taxon>Bacillariophyta</taxon>
        <taxon>Bacillariophyceae</taxon>
        <taxon>Bacillariophycidae</taxon>
        <taxon>Naviculales</taxon>
        <taxon>Naviculaceae</taxon>
        <taxon>Seminavis</taxon>
    </lineage>
</organism>
<feature type="transmembrane region" description="Helical" evidence="6">
    <location>
        <begin position="948"/>
        <end position="967"/>
    </location>
</feature>
<feature type="transmembrane region" description="Helical" evidence="6">
    <location>
        <begin position="612"/>
        <end position="634"/>
    </location>
</feature>
<name>A0A9N8DW98_9STRA</name>
<feature type="transmembrane region" description="Helical" evidence="6">
    <location>
        <begin position="983"/>
        <end position="1001"/>
    </location>
</feature>
<feature type="compositionally biased region" description="Basic and acidic residues" evidence="5">
    <location>
        <begin position="1141"/>
        <end position="1160"/>
    </location>
</feature>
<dbReference type="SUPFAM" id="SSF81340">
    <property type="entry name" value="Clc chloride channel"/>
    <property type="match status" value="2"/>
</dbReference>
<feature type="transmembrane region" description="Helical" evidence="6">
    <location>
        <begin position="876"/>
        <end position="900"/>
    </location>
</feature>
<evidence type="ECO:0000313" key="8">
    <source>
        <dbReference type="Proteomes" id="UP001153069"/>
    </source>
</evidence>
<dbReference type="InterPro" id="IPR001807">
    <property type="entry name" value="ClC"/>
</dbReference>
<dbReference type="Pfam" id="PF00654">
    <property type="entry name" value="Voltage_CLC"/>
    <property type="match status" value="2"/>
</dbReference>
<evidence type="ECO:0000256" key="4">
    <source>
        <dbReference type="ARBA" id="ARBA00023136"/>
    </source>
</evidence>
<keyword evidence="2 6" id="KW-0812">Transmembrane</keyword>
<feature type="transmembrane region" description="Helical" evidence="6">
    <location>
        <begin position="466"/>
        <end position="485"/>
    </location>
</feature>
<feature type="compositionally biased region" description="Low complexity" evidence="5">
    <location>
        <begin position="1095"/>
        <end position="1110"/>
    </location>
</feature>
<feature type="region of interest" description="Disordered" evidence="5">
    <location>
        <begin position="730"/>
        <end position="767"/>
    </location>
</feature>
<feature type="region of interest" description="Disordered" evidence="5">
    <location>
        <begin position="1047"/>
        <end position="1242"/>
    </location>
</feature>
<feature type="compositionally biased region" description="Low complexity" evidence="5">
    <location>
        <begin position="316"/>
        <end position="329"/>
    </location>
</feature>
<reference evidence="7" key="1">
    <citation type="submission" date="2020-06" db="EMBL/GenBank/DDBJ databases">
        <authorList>
            <consortium name="Plant Systems Biology data submission"/>
        </authorList>
    </citation>
    <scope>NUCLEOTIDE SEQUENCE</scope>
    <source>
        <strain evidence="7">D6</strain>
    </source>
</reference>
<dbReference type="PANTHER" id="PTHR43427:SF12">
    <property type="entry name" value="CHLORIDE TRANSPORTER"/>
    <property type="match status" value="1"/>
</dbReference>
<evidence type="ECO:0000256" key="2">
    <source>
        <dbReference type="ARBA" id="ARBA00022692"/>
    </source>
</evidence>
<feature type="compositionally biased region" description="Acidic residues" evidence="5">
    <location>
        <begin position="391"/>
        <end position="400"/>
    </location>
</feature>
<dbReference type="InterPro" id="IPR050368">
    <property type="entry name" value="ClC-type_chloride_channel"/>
</dbReference>
<feature type="compositionally biased region" description="Polar residues" evidence="5">
    <location>
        <begin position="757"/>
        <end position="767"/>
    </location>
</feature>
<evidence type="ECO:0000256" key="6">
    <source>
        <dbReference type="SAM" id="Phobius"/>
    </source>
</evidence>
<gene>
    <name evidence="7" type="ORF">SEMRO_423_G139820.1</name>
</gene>
<comment type="caution">
    <text evidence="7">The sequence shown here is derived from an EMBL/GenBank/DDBJ whole genome shotgun (WGS) entry which is preliminary data.</text>
</comment>
<dbReference type="Gene3D" id="1.10.3080.10">
    <property type="entry name" value="Clc chloride channel"/>
    <property type="match status" value="2"/>
</dbReference>
<evidence type="ECO:0000313" key="7">
    <source>
        <dbReference type="EMBL" id="CAB9510153.1"/>
    </source>
</evidence>
<sequence>MASKQNDLPFAGGGISADPETGIPPPSPPAQRPVRRKTSKQIREESQARRVRTASDGSTFGAFFQNQELVGSALSHHHNPHGEHGQQGPRRRRSARRPKDGSPPKQPPKTSGTGSDLGDVASMAIAGLGIDVDMNELMGGGTSPLTAKPKTSRRGLSPPGTAGRKTSQLETIPDDSEHHGYVPRPGEQLDHSAGRQTSFMRSSIMTTDSLRISEGSADLEEDVAGMLSQIDRDNSLFLSELSDGGFANLVRGGPEPAGRQSLLGSSILDKQSSGSLYNQGKRQSLLGSAILDKQSSASLYNQGSAGGKPTHAKKVSGQSDNSSQQHQQQEIASFAAMLHNADYGAVSTSDSGAHPLKFDSGPLPVAKDPDPVAARHTLPYSSTPPAKERFEDEPEEESEADERYSIFDLIDPTDWLVRWLTKDAKVSPDGARYFDESAEYTIAGLVRWLFFNPYYPEFSSLQQHTWAVVLGILMGLYTAFWKEIIEHSVEFMWKELPEALLEWGVFTELDGSFPLYHYMWICPSIWAGILSYIFAALPTPIPGQNEWITAVHLMGVQDSETFFQLFVLSTLGMASGLSLGPELPLVLTAGMIGSWLGIRCKQSILQARTMNITCASAAVGGFFGFPMAGALFVLEIPHRMGLQYFEALSPATIASIVAVLCNRLVTGNDVTGYYNYPFLTTSLPSEIFSSAIVFGLFGAFVGTIYARSVLKLKGLVHDFFHEHHDDHGNAAHDEHTFNQPDGKGNSVPHHDEKTPLMNGNTVKTTKSAPPTLALHRRIAEKAQKYFCCVIPHEPTRAAAAGVVAGAMVGVICMFVPHVMFWGEAQLQTLIDKGRTPLPVFGQEDEPTAALTAKAFCLIDPNDAEAVKAGFGMGCSLLITMAKIVVTGLSLGTGIIGGHFWGPLFSGCAASHFLTDVNLWLSDRIGFGATLAAYPCVTILCTMGSTHVVTFRAHTAIMLILTLTISAFDPEDASAGGTGGGGDYSAVFPLLVVSVFVSLLVSRRTVFYKAQRSRVDIMALPEVLCEPGKEGMPMVMVDYASEEDFYDGDSYDEDGDYMSEDDLDSPKEAATTGAHPLLRQADDSRGHVDLASNTSPIAKPTAAAPEPIATADYTTSRREREISTESTQSARSRGSSPLPPRPLDRKKTSSGDLNSVKEDSSKPNSVNWDAGLDALLSTPLESEDEIKKKKHRRIRSAPNVDFGKRFQRDRAAVKPGQSDKSLGDTGSTSARHARSDSYGSQSRVMRVATIGQLSVDHPDLLEQARMMSSTSAISVESRHVRHPSMPSRFPRGDRLRSHSRGDSLSSIGAASTGPPLHVAVDRQGVPAADIERAFASAVNRELVGKKQG</sequence>
<feature type="region of interest" description="Disordered" evidence="5">
    <location>
        <begin position="300"/>
        <end position="329"/>
    </location>
</feature>
<dbReference type="InterPro" id="IPR014743">
    <property type="entry name" value="Cl-channel_core"/>
</dbReference>
<feature type="compositionally biased region" description="Basic and acidic residues" evidence="5">
    <location>
        <begin position="1201"/>
        <end position="1211"/>
    </location>
</feature>
<feature type="compositionally biased region" description="Basic and acidic residues" evidence="5">
    <location>
        <begin position="1289"/>
        <end position="1300"/>
    </location>
</feature>
<feature type="region of interest" description="Disordered" evidence="5">
    <location>
        <begin position="134"/>
        <end position="202"/>
    </location>
</feature>
<feature type="transmembrane region" description="Helical" evidence="6">
    <location>
        <begin position="687"/>
        <end position="706"/>
    </location>
</feature>
<evidence type="ECO:0000256" key="5">
    <source>
        <dbReference type="SAM" id="MobiDB-lite"/>
    </source>
</evidence>
<feature type="transmembrane region" description="Helical" evidence="6">
    <location>
        <begin position="920"/>
        <end position="941"/>
    </location>
</feature>
<keyword evidence="8" id="KW-1185">Reference proteome</keyword>
<dbReference type="EMBL" id="CAICTM010000422">
    <property type="protein sequence ID" value="CAB9510153.1"/>
    <property type="molecule type" value="Genomic_DNA"/>
</dbReference>
<keyword evidence="4 6" id="KW-0472">Membrane</keyword>
<dbReference type="PANTHER" id="PTHR43427">
    <property type="entry name" value="CHLORIDE CHANNEL PROTEIN CLC-E"/>
    <property type="match status" value="1"/>
</dbReference>
<accession>A0A9N8DW98</accession>